<dbReference type="CDD" id="cd00827">
    <property type="entry name" value="init_cond_enzymes"/>
    <property type="match status" value="1"/>
</dbReference>
<evidence type="ECO:0000256" key="1">
    <source>
        <dbReference type="ARBA" id="ARBA00022679"/>
    </source>
</evidence>
<accession>A0A073K3I1</accession>
<evidence type="ECO:0000313" key="5">
    <source>
        <dbReference type="Proteomes" id="UP000027731"/>
    </source>
</evidence>
<name>A0A073K3I1_LIMRT</name>
<dbReference type="InterPro" id="IPR016039">
    <property type="entry name" value="Thiolase-like"/>
</dbReference>
<evidence type="ECO:0000259" key="3">
    <source>
        <dbReference type="Pfam" id="PF08541"/>
    </source>
</evidence>
<dbReference type="EMBL" id="JOSX01000007">
    <property type="protein sequence ID" value="KEK16440.1"/>
    <property type="molecule type" value="Genomic_DNA"/>
</dbReference>
<keyword evidence="2" id="KW-0012">Acyltransferase</keyword>
<dbReference type="Gene3D" id="3.40.47.10">
    <property type="match status" value="1"/>
</dbReference>
<dbReference type="Pfam" id="PF08541">
    <property type="entry name" value="ACP_syn_III_C"/>
    <property type="match status" value="1"/>
</dbReference>
<dbReference type="Proteomes" id="UP000027731">
    <property type="component" value="Unassembled WGS sequence"/>
</dbReference>
<reference evidence="4 5" key="1">
    <citation type="submission" date="2014-06" db="EMBL/GenBank/DDBJ databases">
        <title>Genetic determinant of reutericyclin biosynthesis of Lactobacillus reuteri.</title>
        <authorList>
            <person name="Lin X."/>
            <person name="Duar R."/>
            <person name="Walter J."/>
            <person name="Gaenzle M."/>
        </authorList>
    </citation>
    <scope>NUCLEOTIDE SEQUENCE [LARGE SCALE GENOMIC DNA]</scope>
    <source>
        <strain evidence="4 5">LTH2584</strain>
    </source>
</reference>
<organism evidence="4 5">
    <name type="scientific">Limosilactobacillus reuteri</name>
    <name type="common">Lactobacillus reuteri</name>
    <dbReference type="NCBI Taxonomy" id="1598"/>
    <lineage>
        <taxon>Bacteria</taxon>
        <taxon>Bacillati</taxon>
        <taxon>Bacillota</taxon>
        <taxon>Bacilli</taxon>
        <taxon>Lactobacillales</taxon>
        <taxon>Lactobacillaceae</taxon>
        <taxon>Limosilactobacillus</taxon>
    </lineage>
</organism>
<gene>
    <name evidence="4" type="ORF">LR3_05950</name>
</gene>
<proteinExistence type="predicted"/>
<dbReference type="SUPFAM" id="SSF53901">
    <property type="entry name" value="Thiolase-like"/>
    <property type="match status" value="2"/>
</dbReference>
<dbReference type="GO" id="GO:0044550">
    <property type="term" value="P:secondary metabolite biosynthetic process"/>
    <property type="evidence" value="ECO:0007669"/>
    <property type="project" value="TreeGrafter"/>
</dbReference>
<evidence type="ECO:0000256" key="2">
    <source>
        <dbReference type="ARBA" id="ARBA00023315"/>
    </source>
</evidence>
<comment type="caution">
    <text evidence="4">The sequence shown here is derived from an EMBL/GenBank/DDBJ whole genome shotgun (WGS) entry which is preliminary data.</text>
</comment>
<dbReference type="PATRIC" id="fig|1598.90.peg.291"/>
<dbReference type="AlphaFoldDB" id="A0A073K3I1"/>
<dbReference type="InterPro" id="IPR013747">
    <property type="entry name" value="ACP_syn_III_C"/>
</dbReference>
<feature type="domain" description="Beta-ketoacyl-[acyl-carrier-protein] synthase III C-terminal" evidence="3">
    <location>
        <begin position="227"/>
        <end position="312"/>
    </location>
</feature>
<dbReference type="GO" id="GO:0016746">
    <property type="term" value="F:acyltransferase activity"/>
    <property type="evidence" value="ECO:0007669"/>
    <property type="project" value="UniProtKB-KW"/>
</dbReference>
<protein>
    <submittedName>
        <fullName evidence="4">3-oxoacyl-ACP synthase</fullName>
    </submittedName>
</protein>
<dbReference type="PANTHER" id="PTHR34069">
    <property type="entry name" value="3-OXOACYL-[ACYL-CARRIER-PROTEIN] SYNTHASE 3"/>
    <property type="match status" value="1"/>
</dbReference>
<keyword evidence="1" id="KW-0808">Transferase</keyword>
<dbReference type="PANTHER" id="PTHR34069:SF2">
    <property type="entry name" value="BETA-KETOACYL-[ACYL-CARRIER-PROTEIN] SYNTHASE III"/>
    <property type="match status" value="1"/>
</dbReference>
<sequence>MTDIGIMSYGIAVPYLRLPVKDTINVWKNNNVEFINQHFGILARTVVNSDEDTLTLATDSAKMALTNSSLKAKDIDSILLGSCSTPDIFKSNANQIMSFLSNKHTYFGCDIRSSENSGMSALALGYSLLKSQLSKASLVIGSDTLCKNIFPSELRESYTGAGAASLILGTEDILAKIVGIGNSNAAFSEQCRTEDSRFIRILANLNTAVIQEGLVKRCVNSINNVLSNCNLSLNDIDHFVFPENIGNIPHILAKALHIETFEDKKEFEKLGYLGSASPLISFLITLEKAKIGDKILVCGYGHGSGSTAIIFQVIKKPDFDHNLNTYLNYYKNIDYASAMKAEFKLSQPDIALGTFI</sequence>
<evidence type="ECO:0000313" key="4">
    <source>
        <dbReference type="EMBL" id="KEK16440.1"/>
    </source>
</evidence>